<protein>
    <submittedName>
        <fullName evidence="3">Uncharacterized protein</fullName>
    </submittedName>
</protein>
<dbReference type="EMBL" id="KZ819634">
    <property type="protein sequence ID" value="PWN93570.1"/>
    <property type="molecule type" value="Genomic_DNA"/>
</dbReference>
<evidence type="ECO:0000256" key="2">
    <source>
        <dbReference type="SAM" id="SignalP"/>
    </source>
</evidence>
<dbReference type="RefSeq" id="XP_025380768.1">
    <property type="nucleotide sequence ID" value="XM_025518608.1"/>
</dbReference>
<proteinExistence type="predicted"/>
<feature type="compositionally biased region" description="Polar residues" evidence="1">
    <location>
        <begin position="243"/>
        <end position="254"/>
    </location>
</feature>
<keyword evidence="4" id="KW-1185">Reference proteome</keyword>
<reference evidence="3 4" key="1">
    <citation type="journal article" date="2018" name="Mol. Biol. Evol.">
        <title>Broad Genomic Sampling Reveals a Smut Pathogenic Ancestry of the Fungal Clade Ustilaginomycotina.</title>
        <authorList>
            <person name="Kijpornyongpan T."/>
            <person name="Mondo S.J."/>
            <person name="Barry K."/>
            <person name="Sandor L."/>
            <person name="Lee J."/>
            <person name="Lipzen A."/>
            <person name="Pangilinan J."/>
            <person name="LaButti K."/>
            <person name="Hainaut M."/>
            <person name="Henrissat B."/>
            <person name="Grigoriev I.V."/>
            <person name="Spatafora J.W."/>
            <person name="Aime M.C."/>
        </authorList>
    </citation>
    <scope>NUCLEOTIDE SEQUENCE [LARGE SCALE GENOMIC DNA]</scope>
    <source>
        <strain evidence="3 4">MCA 4198</strain>
    </source>
</reference>
<dbReference type="GeneID" id="37040524"/>
<evidence type="ECO:0000256" key="1">
    <source>
        <dbReference type="SAM" id="MobiDB-lite"/>
    </source>
</evidence>
<name>A0A316YVH4_9BASI</name>
<gene>
    <name evidence="3" type="ORF">FA10DRAFT_224467</name>
</gene>
<dbReference type="STRING" id="215250.A0A316YVH4"/>
<organism evidence="3 4">
    <name type="scientific">Acaromyces ingoldii</name>
    <dbReference type="NCBI Taxonomy" id="215250"/>
    <lineage>
        <taxon>Eukaryota</taxon>
        <taxon>Fungi</taxon>
        <taxon>Dikarya</taxon>
        <taxon>Basidiomycota</taxon>
        <taxon>Ustilaginomycotina</taxon>
        <taxon>Exobasidiomycetes</taxon>
        <taxon>Exobasidiales</taxon>
        <taxon>Cryptobasidiaceae</taxon>
        <taxon>Acaromyces</taxon>
    </lineage>
</organism>
<feature type="region of interest" description="Disordered" evidence="1">
    <location>
        <begin position="234"/>
        <end position="254"/>
    </location>
</feature>
<dbReference type="OrthoDB" id="2310204at2759"/>
<dbReference type="Proteomes" id="UP000245768">
    <property type="component" value="Unassembled WGS sequence"/>
</dbReference>
<dbReference type="AlphaFoldDB" id="A0A316YVH4"/>
<keyword evidence="2" id="KW-0732">Signal</keyword>
<feature type="signal peptide" evidence="2">
    <location>
        <begin position="1"/>
        <end position="19"/>
    </location>
</feature>
<feature type="chain" id="PRO_5016308467" evidence="2">
    <location>
        <begin position="20"/>
        <end position="359"/>
    </location>
</feature>
<dbReference type="InParanoid" id="A0A316YVH4"/>
<accession>A0A316YVH4</accession>
<sequence>MKSTVISSLLLGGAAVVSGHPLDIRQSLGYADPTSTGGSMLTTVGNGLGEPLNVIISGNSDAQVLTPEGAQEYFESLYYSPGSCLGVSAGLPQKANLGDGNGLRDQTDVLRFNYYSGDGGTCIESAKGGNHLRYWMQNGSSADTKAIFIAASVEYPATQSHNIVPDGYDLGRDWFTGNATNSSGTESPGGFKYEAQVTQTNLLSSVDVSQINHNIAVDGSVSVLTVKVTKTGQIGTNRDGARGSNSSQTSGASRTMASPAVLVAAVMVLLTFLSLVEAHPSPPRPSSRVSARSAADAASPTKIMMDNAQLDAGFAQQLFAGTPNVATSEPVDPIDQGLRKRLTLASRLAASAYCESCVS</sequence>
<evidence type="ECO:0000313" key="3">
    <source>
        <dbReference type="EMBL" id="PWN93570.1"/>
    </source>
</evidence>
<evidence type="ECO:0000313" key="4">
    <source>
        <dbReference type="Proteomes" id="UP000245768"/>
    </source>
</evidence>